<feature type="signal peptide" evidence="1">
    <location>
        <begin position="1"/>
        <end position="18"/>
    </location>
</feature>
<sequence>MKILSLPLLLLTLLTACASGPTVEQLEQSQDQRQALVDDVALRIVQLETLAQDDDLGWFATAQVRKARTALQDAKAQYALFGEDPARMYERLGVFSTRSRLQAAQEALQDSEAAFDEAKGVRELAMEHLALAFANREVLRSLNAASLHPGRYQQLDQRLKGLVDAVAAGRLSRVRSGKPELLRHQHELEVSTVRDLYLTDHRQSLEQLRAASLDQTAPQTFAQASATLEAAWALVEGSPRALEQIAERAEATRFAIAHAHHLGNDLQQLDEQDKAGREIYLLAIEGQLAQLARTLALHDLREFPLQQQLTLLQDALEQHLSATDEAAEPSLGVDEQD</sequence>
<accession>A0ABP9EF24</accession>
<dbReference type="EMBL" id="BAABJZ010000009">
    <property type="protein sequence ID" value="GAA4877482.1"/>
    <property type="molecule type" value="Genomic_DNA"/>
</dbReference>
<organism evidence="2 3">
    <name type="scientific">Ferrimonas pelagia</name>
    <dbReference type="NCBI Taxonomy" id="1177826"/>
    <lineage>
        <taxon>Bacteria</taxon>
        <taxon>Pseudomonadati</taxon>
        <taxon>Pseudomonadota</taxon>
        <taxon>Gammaproteobacteria</taxon>
        <taxon>Alteromonadales</taxon>
        <taxon>Ferrimonadaceae</taxon>
        <taxon>Ferrimonas</taxon>
    </lineage>
</organism>
<keyword evidence="3" id="KW-1185">Reference proteome</keyword>
<evidence type="ECO:0000313" key="3">
    <source>
        <dbReference type="Proteomes" id="UP001499988"/>
    </source>
</evidence>
<dbReference type="RefSeq" id="WP_345333747.1">
    <property type="nucleotide sequence ID" value="NZ_BAABJZ010000009.1"/>
</dbReference>
<dbReference type="PROSITE" id="PS51257">
    <property type="entry name" value="PROKAR_LIPOPROTEIN"/>
    <property type="match status" value="1"/>
</dbReference>
<gene>
    <name evidence="2" type="ORF">GCM10023333_08480</name>
</gene>
<protein>
    <submittedName>
        <fullName evidence="2">Uncharacterized protein</fullName>
    </submittedName>
</protein>
<evidence type="ECO:0000256" key="1">
    <source>
        <dbReference type="SAM" id="SignalP"/>
    </source>
</evidence>
<evidence type="ECO:0000313" key="2">
    <source>
        <dbReference type="EMBL" id="GAA4877482.1"/>
    </source>
</evidence>
<feature type="chain" id="PRO_5046375977" evidence="1">
    <location>
        <begin position="19"/>
        <end position="337"/>
    </location>
</feature>
<reference evidence="3" key="1">
    <citation type="journal article" date="2019" name="Int. J. Syst. Evol. Microbiol.">
        <title>The Global Catalogue of Microorganisms (GCM) 10K type strain sequencing project: providing services to taxonomists for standard genome sequencing and annotation.</title>
        <authorList>
            <consortium name="The Broad Institute Genomics Platform"/>
            <consortium name="The Broad Institute Genome Sequencing Center for Infectious Disease"/>
            <person name="Wu L."/>
            <person name="Ma J."/>
        </authorList>
    </citation>
    <scope>NUCLEOTIDE SEQUENCE [LARGE SCALE GENOMIC DNA]</scope>
    <source>
        <strain evidence="3">JCM 18401</strain>
    </source>
</reference>
<dbReference type="Proteomes" id="UP001499988">
    <property type="component" value="Unassembled WGS sequence"/>
</dbReference>
<keyword evidence="1" id="KW-0732">Signal</keyword>
<proteinExistence type="predicted"/>
<comment type="caution">
    <text evidence="2">The sequence shown here is derived from an EMBL/GenBank/DDBJ whole genome shotgun (WGS) entry which is preliminary data.</text>
</comment>
<name>A0ABP9EF24_9GAMM</name>